<dbReference type="GO" id="GO:0005739">
    <property type="term" value="C:mitochondrion"/>
    <property type="evidence" value="ECO:0007669"/>
    <property type="project" value="UniProtKB-SubCell"/>
</dbReference>
<feature type="domain" description="Translation elongation factor EFTs/EF1B dimerisation" evidence="5">
    <location>
        <begin position="111"/>
        <end position="322"/>
    </location>
</feature>
<dbReference type="SUPFAM" id="SSF46934">
    <property type="entry name" value="UBA-like"/>
    <property type="match status" value="1"/>
</dbReference>
<comment type="similarity">
    <text evidence="1 4">Belongs to the EF-Ts family.</text>
</comment>
<proteinExistence type="inferred from homology"/>
<dbReference type="CDD" id="cd14275">
    <property type="entry name" value="UBA_EF-Ts"/>
    <property type="match status" value="1"/>
</dbReference>
<organism evidence="6 7">
    <name type="scientific">Cyclotella atomus</name>
    <dbReference type="NCBI Taxonomy" id="382360"/>
    <lineage>
        <taxon>Eukaryota</taxon>
        <taxon>Sar</taxon>
        <taxon>Stramenopiles</taxon>
        <taxon>Ochrophyta</taxon>
        <taxon>Bacillariophyta</taxon>
        <taxon>Coscinodiscophyceae</taxon>
        <taxon>Thalassiosirophycidae</taxon>
        <taxon>Stephanodiscales</taxon>
        <taxon>Stephanodiscaceae</taxon>
        <taxon>Cyclotella</taxon>
    </lineage>
</organism>
<dbReference type="Proteomes" id="UP001530400">
    <property type="component" value="Unassembled WGS sequence"/>
</dbReference>
<evidence type="ECO:0000313" key="6">
    <source>
        <dbReference type="EMBL" id="KAL3769009.1"/>
    </source>
</evidence>
<gene>
    <name evidence="6" type="ORF">ACHAWO_006775</name>
</gene>
<dbReference type="HAMAP" id="MF_00050">
    <property type="entry name" value="EF_Ts"/>
    <property type="match status" value="1"/>
</dbReference>
<evidence type="ECO:0000256" key="1">
    <source>
        <dbReference type="ARBA" id="ARBA00005532"/>
    </source>
</evidence>
<dbReference type="Gene3D" id="1.10.286.20">
    <property type="match status" value="1"/>
</dbReference>
<sequence>MNLSRVATPIRSPALRIGTNLLSQRTQPCLHLVSVYRLSTAAAVKELRAQTGAPMMECKKALSSPEVDGDLQKAMEWLRKHGTQKASAKVIGREAPEGLVGICIGEKASSVVKVASETDFASRSETFSGFVQEVADAAAKQGEIAELSAFLTGTKNDSGKLLSESLNDVILSIRENIQVDSISLMKASPNSVFGGYVHNRVAGSNCGSAAAVVELQACKEVADAKEIAKRLAMHVVAARPAYLNPESVPEDVVQKEKEILMEKMADSNKPKEIMEKIITGQLRKFYEQLCLTEQAHMVEEGNPKVGKFLKGLGLEVTGFKSMDTSK</sequence>
<keyword evidence="7" id="KW-1185">Reference proteome</keyword>
<dbReference type="Gene3D" id="3.30.479.20">
    <property type="entry name" value="Elongation factor Ts, dimerisation domain"/>
    <property type="match status" value="2"/>
</dbReference>
<dbReference type="PANTHER" id="PTHR11741:SF0">
    <property type="entry name" value="ELONGATION FACTOR TS, MITOCHONDRIAL"/>
    <property type="match status" value="1"/>
</dbReference>
<dbReference type="Pfam" id="PF00889">
    <property type="entry name" value="EF_TS"/>
    <property type="match status" value="1"/>
</dbReference>
<evidence type="ECO:0000259" key="5">
    <source>
        <dbReference type="Pfam" id="PF00889"/>
    </source>
</evidence>
<dbReference type="FunFam" id="1.10.8.10:FF:000001">
    <property type="entry name" value="Elongation factor Ts"/>
    <property type="match status" value="1"/>
</dbReference>
<dbReference type="FunFam" id="1.10.286.20:FF:000001">
    <property type="entry name" value="Elongation factor Ts"/>
    <property type="match status" value="1"/>
</dbReference>
<name>A0ABD3MYM3_9STRA</name>
<dbReference type="InterPro" id="IPR036402">
    <property type="entry name" value="EF-Ts_dimer_sf"/>
</dbReference>
<dbReference type="AlphaFoldDB" id="A0ABD3MYM3"/>
<keyword evidence="3 4" id="KW-0648">Protein biosynthesis</keyword>
<dbReference type="InterPro" id="IPR014039">
    <property type="entry name" value="Transl_elong_EFTs/EF1B_dimer"/>
</dbReference>
<accession>A0ABD3MYM3</accession>
<dbReference type="InterPro" id="IPR009060">
    <property type="entry name" value="UBA-like_sf"/>
</dbReference>
<dbReference type="NCBIfam" id="TIGR00116">
    <property type="entry name" value="tsf"/>
    <property type="match status" value="1"/>
</dbReference>
<keyword evidence="4" id="KW-0496">Mitochondrion</keyword>
<dbReference type="EMBL" id="JALLPJ020001338">
    <property type="protein sequence ID" value="KAL3769009.1"/>
    <property type="molecule type" value="Genomic_DNA"/>
</dbReference>
<keyword evidence="2 4" id="KW-0251">Elongation factor</keyword>
<dbReference type="InterPro" id="IPR001816">
    <property type="entry name" value="Transl_elong_EFTs/EF1B"/>
</dbReference>
<evidence type="ECO:0000256" key="2">
    <source>
        <dbReference type="ARBA" id="ARBA00022768"/>
    </source>
</evidence>
<evidence type="ECO:0000256" key="4">
    <source>
        <dbReference type="HAMAP-Rule" id="MF_03135"/>
    </source>
</evidence>
<dbReference type="GO" id="GO:0003746">
    <property type="term" value="F:translation elongation factor activity"/>
    <property type="evidence" value="ECO:0007669"/>
    <property type="project" value="UniProtKB-UniRule"/>
</dbReference>
<dbReference type="PANTHER" id="PTHR11741">
    <property type="entry name" value="ELONGATION FACTOR TS"/>
    <property type="match status" value="1"/>
</dbReference>
<comment type="caution">
    <text evidence="6">The sequence shown here is derived from an EMBL/GenBank/DDBJ whole genome shotgun (WGS) entry which is preliminary data.</text>
</comment>
<reference evidence="6 7" key="1">
    <citation type="submission" date="2024-10" db="EMBL/GenBank/DDBJ databases">
        <title>Updated reference genomes for cyclostephanoid diatoms.</title>
        <authorList>
            <person name="Roberts W.R."/>
            <person name="Alverson A.J."/>
        </authorList>
    </citation>
    <scope>NUCLEOTIDE SEQUENCE [LARGE SCALE GENOMIC DNA]</scope>
    <source>
        <strain evidence="6 7">AJA010-31</strain>
    </source>
</reference>
<evidence type="ECO:0000256" key="3">
    <source>
        <dbReference type="ARBA" id="ARBA00022917"/>
    </source>
</evidence>
<comment type="subcellular location">
    <subcellularLocation>
        <location evidence="4">Mitochondrion</location>
    </subcellularLocation>
</comment>
<evidence type="ECO:0000313" key="7">
    <source>
        <dbReference type="Proteomes" id="UP001530400"/>
    </source>
</evidence>
<comment type="function">
    <text evidence="4">Associates with the EF-Tu.GDP complex and induces the exchange of GDP to GTP. It remains bound to the aminoacyl-tRNA.EF-Tu.GTP complex up to the GTP hydrolysis stage on the ribosome.</text>
</comment>
<protein>
    <recommendedName>
        <fullName evidence="4">Elongation factor Ts, mitochondrial</fullName>
        <shortName evidence="4">EF-Ts</shortName>
        <shortName evidence="4">EF-TsMt</shortName>
    </recommendedName>
</protein>
<dbReference type="SUPFAM" id="SSF54713">
    <property type="entry name" value="Elongation factor Ts (EF-Ts), dimerisation domain"/>
    <property type="match status" value="1"/>
</dbReference>
<dbReference type="Gene3D" id="1.10.8.10">
    <property type="entry name" value="DNA helicase RuvA subunit, C-terminal domain"/>
    <property type="match status" value="1"/>
</dbReference>